<reference evidence="1" key="1">
    <citation type="submission" date="2021-05" db="EMBL/GenBank/DDBJ databases">
        <authorList>
            <person name="Tanabe Y."/>
        </authorList>
    </citation>
    <scope>NUCLEOTIDE SEQUENCE</scope>
    <source>
        <strain evidence="1">BOTRYCO-1</strain>
    </source>
</reference>
<name>A0ABQ4PU46_9PROT</name>
<evidence type="ECO:0000313" key="2">
    <source>
        <dbReference type="Proteomes" id="UP001161064"/>
    </source>
</evidence>
<proteinExistence type="predicted"/>
<organism evidence="1 2">
    <name type="scientific">Candidatus Phycosocius spiralis</name>
    <dbReference type="NCBI Taxonomy" id="2815099"/>
    <lineage>
        <taxon>Bacteria</taxon>
        <taxon>Pseudomonadati</taxon>
        <taxon>Pseudomonadota</taxon>
        <taxon>Alphaproteobacteria</taxon>
        <taxon>Caulobacterales</taxon>
        <taxon>Caulobacterales incertae sedis</taxon>
        <taxon>Candidatus Phycosocius</taxon>
    </lineage>
</organism>
<comment type="caution">
    <text evidence="1">The sequence shown here is derived from an EMBL/GenBank/DDBJ whole genome shotgun (WGS) entry which is preliminary data.</text>
</comment>
<dbReference type="EMBL" id="BPFZ01000003">
    <property type="protein sequence ID" value="GIU66486.1"/>
    <property type="molecule type" value="Genomic_DNA"/>
</dbReference>
<sequence>MAGVRNLAALANSASTNRVLNLNLIAKRFPDDPMRIRAPLFTDNLLNRSILVKHRLRRDELYLLPTGSSVATKIIFPLDFDNLELGGRSVFVNQRGYRQAICDLVGDRELELEQDFYILSVLNELPSLDPFLVREQLRRNHFQPAECYFAISPADSAKMQTFTSAEMAPLIKMAFSETSGKEGRGFVSKLADALLSTNADARLDPLRDTLGLHGEQFTQGIFSWKGFIYYKWQFSEMVQSLIKVTQELNAFQLNGRIDQNIKDEVKSLRLSIRTRIREAARNCSRVLALYDEAFADLVHRGNTAAFRRFLLEAPFFFMDLGHSMGVISHICSFWAYRFWGGFHSVPDVEEFRDMLLEFEKSLAPRPIYTRSW</sequence>
<dbReference type="Proteomes" id="UP001161064">
    <property type="component" value="Unassembled WGS sequence"/>
</dbReference>
<dbReference type="RefSeq" id="WP_284359037.1">
    <property type="nucleotide sequence ID" value="NZ_BPFZ01000003.1"/>
</dbReference>
<reference evidence="1" key="2">
    <citation type="journal article" date="2023" name="ISME Commun">
        <title>Characterization of a bloom-associated alphaproteobacterial lineage, 'Candidatus Phycosocius': insights into freshwater algal-bacterial interactions.</title>
        <authorList>
            <person name="Tanabe Y."/>
            <person name="Yamaguchi H."/>
            <person name="Yoshida M."/>
            <person name="Kai A."/>
            <person name="Okazaki Y."/>
        </authorList>
    </citation>
    <scope>NUCLEOTIDE SEQUENCE</scope>
    <source>
        <strain evidence="1">BOTRYCO-1</strain>
    </source>
</reference>
<gene>
    <name evidence="1" type="ORF">PsB1_0640</name>
</gene>
<keyword evidence="2" id="KW-1185">Reference proteome</keyword>
<protein>
    <submittedName>
        <fullName evidence="1">Uncharacterized protein</fullName>
    </submittedName>
</protein>
<evidence type="ECO:0000313" key="1">
    <source>
        <dbReference type="EMBL" id="GIU66486.1"/>
    </source>
</evidence>
<accession>A0ABQ4PU46</accession>